<evidence type="ECO:0000256" key="5">
    <source>
        <dbReference type="SAM" id="MobiDB-lite"/>
    </source>
</evidence>
<keyword evidence="2 6" id="KW-0812">Transmembrane</keyword>
<evidence type="ECO:0000256" key="4">
    <source>
        <dbReference type="ARBA" id="ARBA00023136"/>
    </source>
</evidence>
<dbReference type="GO" id="GO:0005737">
    <property type="term" value="C:cytoplasm"/>
    <property type="evidence" value="ECO:0007669"/>
    <property type="project" value="TreeGrafter"/>
</dbReference>
<feature type="region of interest" description="Disordered" evidence="5">
    <location>
        <begin position="254"/>
        <end position="290"/>
    </location>
</feature>
<keyword evidence="3 6" id="KW-1133">Transmembrane helix</keyword>
<proteinExistence type="predicted"/>
<dbReference type="GO" id="GO:0007291">
    <property type="term" value="P:sperm individualization"/>
    <property type="evidence" value="ECO:0007669"/>
    <property type="project" value="TreeGrafter"/>
</dbReference>
<evidence type="ECO:0000313" key="8">
    <source>
        <dbReference type="EMBL" id="VTJ66018.1"/>
    </source>
</evidence>
<dbReference type="PANTHER" id="PTHR34834">
    <property type="entry name" value="SPERMATID MATURATION PROTEIN 1"/>
    <property type="match status" value="1"/>
</dbReference>
<evidence type="ECO:0000256" key="1">
    <source>
        <dbReference type="ARBA" id="ARBA00004167"/>
    </source>
</evidence>
<protein>
    <recommendedName>
        <fullName evidence="7">Spermatid maturation protein 1 N-terminal domain-containing protein</fullName>
    </recommendedName>
</protein>
<dbReference type="PANTHER" id="PTHR34834:SF1">
    <property type="entry name" value="SPERMATID MATURATION PROTEIN 1"/>
    <property type="match status" value="1"/>
</dbReference>
<dbReference type="EMBL" id="CABDUW010000331">
    <property type="protein sequence ID" value="VTJ66018.1"/>
    <property type="molecule type" value="Genomic_DNA"/>
</dbReference>
<reference evidence="8" key="1">
    <citation type="submission" date="2019-04" db="EMBL/GenBank/DDBJ databases">
        <authorList>
            <person name="Alioto T."/>
            <person name="Alioto T."/>
        </authorList>
    </citation>
    <scope>NUCLEOTIDE SEQUENCE [LARGE SCALE GENOMIC DNA]</scope>
</reference>
<dbReference type="GO" id="GO:0030317">
    <property type="term" value="P:flagellated sperm motility"/>
    <property type="evidence" value="ECO:0007669"/>
    <property type="project" value="TreeGrafter"/>
</dbReference>
<accession>A0A5E4B8I6</accession>
<keyword evidence="4 6" id="KW-0472">Membrane</keyword>
<keyword evidence="9" id="KW-1185">Reference proteome</keyword>
<evidence type="ECO:0000313" key="9">
    <source>
        <dbReference type="Proteomes" id="UP000335636"/>
    </source>
</evidence>
<dbReference type="Pfam" id="PF15670">
    <property type="entry name" value="Spem1"/>
    <property type="match status" value="1"/>
</dbReference>
<comment type="subcellular location">
    <subcellularLocation>
        <location evidence="1">Membrane</location>
        <topology evidence="1">Single-pass membrane protein</topology>
    </subcellularLocation>
</comment>
<dbReference type="InterPro" id="IPR031368">
    <property type="entry name" value="SPEM1_N"/>
</dbReference>
<feature type="transmembrane region" description="Helical" evidence="6">
    <location>
        <begin position="73"/>
        <end position="94"/>
    </location>
</feature>
<name>A0A5E4B8I6_MARMO</name>
<evidence type="ECO:0000256" key="6">
    <source>
        <dbReference type="SAM" id="Phobius"/>
    </source>
</evidence>
<gene>
    <name evidence="8" type="ORF">MONAX_5E007134</name>
</gene>
<organism evidence="8 9">
    <name type="scientific">Marmota monax</name>
    <name type="common">Woodchuck</name>
    <dbReference type="NCBI Taxonomy" id="9995"/>
    <lineage>
        <taxon>Eukaryota</taxon>
        <taxon>Metazoa</taxon>
        <taxon>Chordata</taxon>
        <taxon>Craniata</taxon>
        <taxon>Vertebrata</taxon>
        <taxon>Euteleostomi</taxon>
        <taxon>Mammalia</taxon>
        <taxon>Eutheria</taxon>
        <taxon>Euarchontoglires</taxon>
        <taxon>Glires</taxon>
        <taxon>Rodentia</taxon>
        <taxon>Sciuromorpha</taxon>
        <taxon>Sciuridae</taxon>
        <taxon>Xerinae</taxon>
        <taxon>Marmotini</taxon>
        <taxon>Marmota</taxon>
    </lineage>
</organism>
<evidence type="ECO:0000256" key="2">
    <source>
        <dbReference type="ARBA" id="ARBA00022692"/>
    </source>
</evidence>
<feature type="domain" description="Spermatid maturation protein 1 N-terminal" evidence="7">
    <location>
        <begin position="62"/>
        <end position="151"/>
    </location>
</feature>
<dbReference type="Proteomes" id="UP000335636">
    <property type="component" value="Unassembled WGS sequence"/>
</dbReference>
<evidence type="ECO:0000256" key="3">
    <source>
        <dbReference type="ARBA" id="ARBA00022989"/>
    </source>
</evidence>
<dbReference type="GO" id="GO:0016020">
    <property type="term" value="C:membrane"/>
    <property type="evidence" value="ECO:0007669"/>
    <property type="project" value="UniProtKB-SubCell"/>
</dbReference>
<dbReference type="AlphaFoldDB" id="A0A5E4B8I6"/>
<evidence type="ECO:0000259" key="7">
    <source>
        <dbReference type="Pfam" id="PF15670"/>
    </source>
</evidence>
<comment type="caution">
    <text evidence="8">The sequence shown here is derived from an EMBL/GenBank/DDBJ whole genome shotgun (WGS) entry which is preliminary data.</text>
</comment>
<sequence length="351" mass="38750">MGPQDRCQTGERASELIQATLGKAGGPVDTVGTGAGGLRALVALGTAMAMAEWPQPGWDSDNPNSCQDVGNSILLLLGFIICINIIINMVTLLWSRLRIILHRVFLIICEKEAVNSSSPGKQTHPSKKESSPAVHLRCTMDPVKMTVTPPPTRRHRRRASPLCRVHNPAAWAPDTDDEKPPPQYPAICSRHWDGSKDWQVFQTTQKLWDPWTQDILEPLPQTIRFQPTVERRPLKTEMRSELGLEAYVYPVNPPPPSPEALSHKNSGAGAEAEVEQCQPASPPFLGPANVPDIPQRCSSIRVAYDARDVRRRLRELTREVEALSHCYPLASGSSTAEGTGKDWVYRPLTGK</sequence>